<dbReference type="InterPro" id="IPR036322">
    <property type="entry name" value="WD40_repeat_dom_sf"/>
</dbReference>
<dbReference type="GO" id="GO:0005656">
    <property type="term" value="C:nuclear pre-replicative complex"/>
    <property type="evidence" value="ECO:0007669"/>
    <property type="project" value="TreeGrafter"/>
</dbReference>
<dbReference type="InterPro" id="IPR015943">
    <property type="entry name" value="WD40/YVTN_repeat-like_dom_sf"/>
</dbReference>
<evidence type="ECO:0000313" key="4">
    <source>
        <dbReference type="EMBL" id="KAK2164978.1"/>
    </source>
</evidence>
<dbReference type="EMBL" id="JAODUO010001387">
    <property type="protein sequence ID" value="KAK2164978.1"/>
    <property type="molecule type" value="Genomic_DNA"/>
</dbReference>
<dbReference type="Pfam" id="PF00400">
    <property type="entry name" value="WD40"/>
    <property type="match status" value="1"/>
</dbReference>
<dbReference type="AlphaFoldDB" id="A0AAD9NDW3"/>
<accession>A0AAD9NDW3</accession>
<reference evidence="4" key="1">
    <citation type="journal article" date="2023" name="Mol. Biol. Evol.">
        <title>Third-Generation Sequencing Reveals the Adaptive Role of the Epigenome in Three Deep-Sea Polychaetes.</title>
        <authorList>
            <person name="Perez M."/>
            <person name="Aroh O."/>
            <person name="Sun Y."/>
            <person name="Lan Y."/>
            <person name="Juniper S.K."/>
            <person name="Young C.R."/>
            <person name="Angers B."/>
            <person name="Qian P.Y."/>
        </authorList>
    </citation>
    <scope>NUCLEOTIDE SEQUENCE</scope>
    <source>
        <strain evidence="4">R07B-5</strain>
    </source>
</reference>
<protein>
    <submittedName>
        <fullName evidence="4">Uncharacterized protein</fullName>
    </submittedName>
</protein>
<keyword evidence="2" id="KW-0677">Repeat</keyword>
<comment type="caution">
    <text evidence="4">The sequence shown here is derived from an EMBL/GenBank/DDBJ whole genome shotgun (WGS) entry which is preliminary data.</text>
</comment>
<dbReference type="InterPro" id="IPR045227">
    <property type="entry name" value="WDR18/Ipi3/RID3"/>
</dbReference>
<dbReference type="PANTHER" id="PTHR18763:SF0">
    <property type="entry name" value="WD REPEAT-CONTAINING PROTEIN 18"/>
    <property type="match status" value="1"/>
</dbReference>
<gene>
    <name evidence="4" type="ORF">NP493_1389g00038</name>
</gene>
<organism evidence="4 5">
    <name type="scientific">Ridgeia piscesae</name>
    <name type="common">Tubeworm</name>
    <dbReference type="NCBI Taxonomy" id="27915"/>
    <lineage>
        <taxon>Eukaryota</taxon>
        <taxon>Metazoa</taxon>
        <taxon>Spiralia</taxon>
        <taxon>Lophotrochozoa</taxon>
        <taxon>Annelida</taxon>
        <taxon>Polychaeta</taxon>
        <taxon>Sedentaria</taxon>
        <taxon>Canalipalpata</taxon>
        <taxon>Sabellida</taxon>
        <taxon>Siboglinidae</taxon>
        <taxon>Ridgeia</taxon>
    </lineage>
</organism>
<dbReference type="Gene3D" id="2.130.10.10">
    <property type="entry name" value="YVTN repeat-like/Quinoprotein amine dehydrogenase"/>
    <property type="match status" value="1"/>
</dbReference>
<feature type="repeat" description="WD" evidence="3">
    <location>
        <begin position="9"/>
        <end position="43"/>
    </location>
</feature>
<evidence type="ECO:0000313" key="5">
    <source>
        <dbReference type="Proteomes" id="UP001209878"/>
    </source>
</evidence>
<dbReference type="GO" id="GO:0006261">
    <property type="term" value="P:DNA-templated DNA replication"/>
    <property type="evidence" value="ECO:0007669"/>
    <property type="project" value="TreeGrafter"/>
</dbReference>
<dbReference type="InterPro" id="IPR001680">
    <property type="entry name" value="WD40_rpt"/>
</dbReference>
<dbReference type="PROSITE" id="PS50082">
    <property type="entry name" value="WD_REPEATS_2"/>
    <property type="match status" value="1"/>
</dbReference>
<dbReference type="InterPro" id="IPR019775">
    <property type="entry name" value="WD40_repeat_CS"/>
</dbReference>
<keyword evidence="5" id="KW-1185">Reference proteome</keyword>
<dbReference type="Proteomes" id="UP001209878">
    <property type="component" value="Unassembled WGS sequence"/>
</dbReference>
<name>A0AAD9NDW3_RIDPI</name>
<evidence type="ECO:0000256" key="1">
    <source>
        <dbReference type="ARBA" id="ARBA00022574"/>
    </source>
</evidence>
<sequence>MSVCTRKDVTCLVTSLDDTLLVSGSKDATVKVWDVCSLQCVRTLTHKGAITNILLMPTPPDLLNNERRQDLPVIAPFKRHLQKDSNVDSQDTARTVSIRIRRRKERPVEDSYRAPAKKQMSHCINKDVYEFALAQIFNNPAT</sequence>
<dbReference type="GO" id="GO:0120330">
    <property type="term" value="C:rixosome complex"/>
    <property type="evidence" value="ECO:0007669"/>
    <property type="project" value="TreeGrafter"/>
</dbReference>
<proteinExistence type="predicted"/>
<evidence type="ECO:0000256" key="2">
    <source>
        <dbReference type="ARBA" id="ARBA00022737"/>
    </source>
</evidence>
<dbReference type="PANTHER" id="PTHR18763">
    <property type="entry name" value="WD-REPEAT PROTEIN 18"/>
    <property type="match status" value="1"/>
</dbReference>
<dbReference type="SUPFAM" id="SSF50978">
    <property type="entry name" value="WD40 repeat-like"/>
    <property type="match status" value="1"/>
</dbReference>
<keyword evidence="1 3" id="KW-0853">WD repeat</keyword>
<dbReference type="GO" id="GO:0006364">
    <property type="term" value="P:rRNA processing"/>
    <property type="evidence" value="ECO:0007669"/>
    <property type="project" value="TreeGrafter"/>
</dbReference>
<evidence type="ECO:0000256" key="3">
    <source>
        <dbReference type="PROSITE-ProRule" id="PRU00221"/>
    </source>
</evidence>
<dbReference type="PROSITE" id="PS00678">
    <property type="entry name" value="WD_REPEATS_1"/>
    <property type="match status" value="1"/>
</dbReference>